<evidence type="ECO:0000256" key="4">
    <source>
        <dbReference type="ARBA" id="ARBA00022847"/>
    </source>
</evidence>
<dbReference type="GO" id="GO:0005886">
    <property type="term" value="C:plasma membrane"/>
    <property type="evidence" value="ECO:0007669"/>
    <property type="project" value="TreeGrafter"/>
</dbReference>
<feature type="transmembrane region" description="Helical" evidence="7">
    <location>
        <begin position="120"/>
        <end position="138"/>
    </location>
</feature>
<dbReference type="GO" id="GO:0034755">
    <property type="term" value="P:iron ion transmembrane transport"/>
    <property type="evidence" value="ECO:0007669"/>
    <property type="project" value="TreeGrafter"/>
</dbReference>
<sequence>MRGRFRRFFSDLGPGLITGAADDDPSGISTYSVAGAAFGYAPLWTAIFSFPLMAAVQVMCARLGMVTGLGLASVIRTRYPRWALWGACVLLLVANVVNIAADLGGMADVTELLTGVRAFYWTPVYAVLLVGLLFWTSYRTIVRIFKWLTVALFAYIGAALLSHPDWPAVLKATLVPHIEWTGAYWATLVGILGTTISPYLFFWQAAQEVEEEIALGRATVKEREGATRKDLKKSRNDVLTGMFFSNLVMYFIILTSAATLHAHGKTSISSAHDAAEALRPLAGDGAYWLFSLGLIGAGMLGVPVLAGSCAYAIAEAADWVGSLEVHPPLAHGFYAVIAIAMALGLGLDYAGLDAVRMLFWAAVVNGTLAPPLLILVVLLTSRKDVMGEHRNGPALRWLGWLCVAVMLLAILIMIVTSVTG</sequence>
<dbReference type="Pfam" id="PF01566">
    <property type="entry name" value="Nramp"/>
    <property type="match status" value="1"/>
</dbReference>
<feature type="transmembrane region" description="Helical" evidence="7">
    <location>
        <begin position="358"/>
        <end position="378"/>
    </location>
</feature>
<feature type="transmembrane region" description="Helical" evidence="7">
    <location>
        <begin position="28"/>
        <end position="48"/>
    </location>
</feature>
<keyword evidence="3 7" id="KW-0812">Transmembrane</keyword>
<reference evidence="8 9" key="1">
    <citation type="submission" date="2020-10" db="EMBL/GenBank/DDBJ databases">
        <title>Complete genome sequence of Paludibaculum fermentans P105T, a facultatively anaerobic acidobacterium capable of dissimilatory Fe(III) reduction.</title>
        <authorList>
            <person name="Dedysh S.N."/>
            <person name="Beletsky A.V."/>
            <person name="Kulichevskaya I.S."/>
            <person name="Mardanov A.V."/>
            <person name="Ravin N.V."/>
        </authorList>
    </citation>
    <scope>NUCLEOTIDE SEQUENCE [LARGE SCALE GENOMIC DNA]</scope>
    <source>
        <strain evidence="8 9">P105</strain>
    </source>
</reference>
<feature type="transmembrane region" description="Helical" evidence="7">
    <location>
        <begin position="333"/>
        <end position="352"/>
    </location>
</feature>
<feature type="transmembrane region" description="Helical" evidence="7">
    <location>
        <begin position="287"/>
        <end position="313"/>
    </location>
</feature>
<keyword evidence="5 7" id="KW-1133">Transmembrane helix</keyword>
<evidence type="ECO:0000313" key="8">
    <source>
        <dbReference type="EMBL" id="QOY92166.1"/>
    </source>
</evidence>
<evidence type="ECO:0000256" key="2">
    <source>
        <dbReference type="ARBA" id="ARBA00022448"/>
    </source>
</evidence>
<dbReference type="KEGG" id="pfer:IRI77_28110"/>
<feature type="transmembrane region" description="Helical" evidence="7">
    <location>
        <begin position="238"/>
        <end position="260"/>
    </location>
</feature>
<dbReference type="PANTHER" id="PTHR11706:SF33">
    <property type="entry name" value="NATURAL RESISTANCE-ASSOCIATED MACROPHAGE PROTEIN 2"/>
    <property type="match status" value="1"/>
</dbReference>
<evidence type="ECO:0000256" key="7">
    <source>
        <dbReference type="SAM" id="Phobius"/>
    </source>
</evidence>
<organism evidence="8 9">
    <name type="scientific">Paludibaculum fermentans</name>
    <dbReference type="NCBI Taxonomy" id="1473598"/>
    <lineage>
        <taxon>Bacteria</taxon>
        <taxon>Pseudomonadati</taxon>
        <taxon>Acidobacteriota</taxon>
        <taxon>Terriglobia</taxon>
        <taxon>Bryobacterales</taxon>
        <taxon>Bryobacteraceae</taxon>
        <taxon>Paludibaculum</taxon>
    </lineage>
</organism>
<dbReference type="GO" id="GO:0005384">
    <property type="term" value="F:manganese ion transmembrane transporter activity"/>
    <property type="evidence" value="ECO:0007669"/>
    <property type="project" value="TreeGrafter"/>
</dbReference>
<keyword evidence="9" id="KW-1185">Reference proteome</keyword>
<dbReference type="PANTHER" id="PTHR11706">
    <property type="entry name" value="SOLUTE CARRIER PROTEIN FAMILY 11 MEMBER"/>
    <property type="match status" value="1"/>
</dbReference>
<feature type="transmembrane region" description="Helical" evidence="7">
    <location>
        <begin position="54"/>
        <end position="75"/>
    </location>
</feature>
<feature type="transmembrane region" description="Helical" evidence="7">
    <location>
        <begin position="145"/>
        <end position="163"/>
    </location>
</feature>
<gene>
    <name evidence="8" type="ORF">IRI77_28110</name>
</gene>
<keyword evidence="4" id="KW-0769">Symport</keyword>
<evidence type="ECO:0000256" key="1">
    <source>
        <dbReference type="ARBA" id="ARBA00004141"/>
    </source>
</evidence>
<dbReference type="GO" id="GO:0015293">
    <property type="term" value="F:symporter activity"/>
    <property type="evidence" value="ECO:0007669"/>
    <property type="project" value="UniProtKB-KW"/>
</dbReference>
<dbReference type="InterPro" id="IPR001046">
    <property type="entry name" value="NRAMP_fam"/>
</dbReference>
<proteinExistence type="predicted"/>
<evidence type="ECO:0000313" key="9">
    <source>
        <dbReference type="Proteomes" id="UP000593892"/>
    </source>
</evidence>
<evidence type="ECO:0000256" key="5">
    <source>
        <dbReference type="ARBA" id="ARBA00022989"/>
    </source>
</evidence>
<comment type="subcellular location">
    <subcellularLocation>
        <location evidence="1">Membrane</location>
        <topology evidence="1">Multi-pass membrane protein</topology>
    </subcellularLocation>
</comment>
<evidence type="ECO:0000256" key="6">
    <source>
        <dbReference type="ARBA" id="ARBA00023136"/>
    </source>
</evidence>
<dbReference type="AlphaFoldDB" id="A0A7S7SQ18"/>
<feature type="transmembrane region" description="Helical" evidence="7">
    <location>
        <begin position="398"/>
        <end position="418"/>
    </location>
</feature>
<accession>A0A7S7SQ18</accession>
<name>A0A7S7SQ18_PALFE</name>
<evidence type="ECO:0000256" key="3">
    <source>
        <dbReference type="ARBA" id="ARBA00022692"/>
    </source>
</evidence>
<keyword evidence="6 7" id="KW-0472">Membrane</keyword>
<dbReference type="GO" id="GO:0015086">
    <property type="term" value="F:cadmium ion transmembrane transporter activity"/>
    <property type="evidence" value="ECO:0007669"/>
    <property type="project" value="TreeGrafter"/>
</dbReference>
<feature type="transmembrane region" description="Helical" evidence="7">
    <location>
        <begin position="82"/>
        <end position="100"/>
    </location>
</feature>
<protein>
    <submittedName>
        <fullName evidence="8">Divalent metal cation transporter</fullName>
    </submittedName>
</protein>
<feature type="transmembrane region" description="Helical" evidence="7">
    <location>
        <begin position="183"/>
        <end position="202"/>
    </location>
</feature>
<keyword evidence="2" id="KW-0813">Transport</keyword>
<dbReference type="Proteomes" id="UP000593892">
    <property type="component" value="Chromosome"/>
</dbReference>
<dbReference type="EMBL" id="CP063849">
    <property type="protein sequence ID" value="QOY92166.1"/>
    <property type="molecule type" value="Genomic_DNA"/>
</dbReference>